<name>A0ABN7W858_GIGMA</name>
<proteinExistence type="predicted"/>
<dbReference type="EMBL" id="CAJVQB010034035">
    <property type="protein sequence ID" value="CAG8820606.1"/>
    <property type="molecule type" value="Genomic_DNA"/>
</dbReference>
<keyword evidence="2" id="KW-1185">Reference proteome</keyword>
<protein>
    <submittedName>
        <fullName evidence="1">31303_t:CDS:1</fullName>
    </submittedName>
</protein>
<evidence type="ECO:0000313" key="2">
    <source>
        <dbReference type="Proteomes" id="UP000789901"/>
    </source>
</evidence>
<feature type="non-terminal residue" evidence="1">
    <location>
        <position position="1"/>
    </location>
</feature>
<sequence length="51" mass="5884">NDNNDKNDSTPPSKKQSTLPQYFGYPIYVSKVPKFEQLVLYATILAKFAFR</sequence>
<reference evidence="1 2" key="1">
    <citation type="submission" date="2021-06" db="EMBL/GenBank/DDBJ databases">
        <authorList>
            <person name="Kallberg Y."/>
            <person name="Tangrot J."/>
            <person name="Rosling A."/>
        </authorList>
    </citation>
    <scope>NUCLEOTIDE SEQUENCE [LARGE SCALE GENOMIC DNA]</scope>
    <source>
        <strain evidence="1 2">120-4 pot B 10/14</strain>
    </source>
</reference>
<comment type="caution">
    <text evidence="1">The sequence shown here is derived from an EMBL/GenBank/DDBJ whole genome shotgun (WGS) entry which is preliminary data.</text>
</comment>
<organism evidence="1 2">
    <name type="scientific">Gigaspora margarita</name>
    <dbReference type="NCBI Taxonomy" id="4874"/>
    <lineage>
        <taxon>Eukaryota</taxon>
        <taxon>Fungi</taxon>
        <taxon>Fungi incertae sedis</taxon>
        <taxon>Mucoromycota</taxon>
        <taxon>Glomeromycotina</taxon>
        <taxon>Glomeromycetes</taxon>
        <taxon>Diversisporales</taxon>
        <taxon>Gigasporaceae</taxon>
        <taxon>Gigaspora</taxon>
    </lineage>
</organism>
<evidence type="ECO:0000313" key="1">
    <source>
        <dbReference type="EMBL" id="CAG8820606.1"/>
    </source>
</evidence>
<gene>
    <name evidence="1" type="ORF">GMARGA_LOCUS27616</name>
</gene>
<accession>A0ABN7W858</accession>
<dbReference type="Proteomes" id="UP000789901">
    <property type="component" value="Unassembled WGS sequence"/>
</dbReference>